<accession>A0AAV2RHM1</accession>
<proteinExistence type="predicted"/>
<dbReference type="EMBL" id="CAXKWB010024202">
    <property type="protein sequence ID" value="CAL4126135.1"/>
    <property type="molecule type" value="Genomic_DNA"/>
</dbReference>
<comment type="caution">
    <text evidence="2">The sequence shown here is derived from an EMBL/GenBank/DDBJ whole genome shotgun (WGS) entry which is preliminary data.</text>
</comment>
<feature type="domain" description="Reverse transcriptase" evidence="1">
    <location>
        <begin position="1"/>
        <end position="118"/>
    </location>
</feature>
<gene>
    <name evidence="2" type="ORF">MNOR_LOCUS25400</name>
</gene>
<reference evidence="2 3" key="1">
    <citation type="submission" date="2024-05" db="EMBL/GenBank/DDBJ databases">
        <authorList>
            <person name="Wallberg A."/>
        </authorList>
    </citation>
    <scope>NUCLEOTIDE SEQUENCE [LARGE SCALE GENOMIC DNA]</scope>
</reference>
<dbReference type="AlphaFoldDB" id="A0AAV2RHM1"/>
<name>A0AAV2RHM1_MEGNR</name>
<dbReference type="InterPro" id="IPR000477">
    <property type="entry name" value="RT_dom"/>
</dbReference>
<keyword evidence="3" id="KW-1185">Reference proteome</keyword>
<evidence type="ECO:0000259" key="1">
    <source>
        <dbReference type="PROSITE" id="PS50878"/>
    </source>
</evidence>
<dbReference type="Proteomes" id="UP001497623">
    <property type="component" value="Unassembled WGS sequence"/>
</dbReference>
<evidence type="ECO:0000313" key="3">
    <source>
        <dbReference type="Proteomes" id="UP001497623"/>
    </source>
</evidence>
<sequence length="118" mass="13855">MFVFHPYFTFTYTTISEEEDVTSGVRQGTELAAVLFVIMLSDIDEKVKNCIIRSFVDDTHVNKNINSEEDKRKMQEDLECIFKWERKNMMKFNENKFEQIKHGASENAEVEPYMSPNG</sequence>
<organism evidence="2 3">
    <name type="scientific">Meganyctiphanes norvegica</name>
    <name type="common">Northern krill</name>
    <name type="synonym">Thysanopoda norvegica</name>
    <dbReference type="NCBI Taxonomy" id="48144"/>
    <lineage>
        <taxon>Eukaryota</taxon>
        <taxon>Metazoa</taxon>
        <taxon>Ecdysozoa</taxon>
        <taxon>Arthropoda</taxon>
        <taxon>Crustacea</taxon>
        <taxon>Multicrustacea</taxon>
        <taxon>Malacostraca</taxon>
        <taxon>Eumalacostraca</taxon>
        <taxon>Eucarida</taxon>
        <taxon>Euphausiacea</taxon>
        <taxon>Euphausiidae</taxon>
        <taxon>Meganyctiphanes</taxon>
    </lineage>
</organism>
<evidence type="ECO:0000313" key="2">
    <source>
        <dbReference type="EMBL" id="CAL4126135.1"/>
    </source>
</evidence>
<dbReference type="Pfam" id="PF00078">
    <property type="entry name" value="RVT_1"/>
    <property type="match status" value="1"/>
</dbReference>
<protein>
    <recommendedName>
        <fullName evidence="1">Reverse transcriptase domain-containing protein</fullName>
    </recommendedName>
</protein>
<dbReference type="PROSITE" id="PS50878">
    <property type="entry name" value="RT_POL"/>
    <property type="match status" value="1"/>
</dbReference>